<feature type="transmembrane region" description="Helical" evidence="7">
    <location>
        <begin position="509"/>
        <end position="529"/>
    </location>
</feature>
<evidence type="ECO:0000256" key="7">
    <source>
        <dbReference type="SAM" id="Phobius"/>
    </source>
</evidence>
<feature type="transmembrane region" description="Helical" evidence="7">
    <location>
        <begin position="121"/>
        <end position="140"/>
    </location>
</feature>
<dbReference type="InterPro" id="IPR001734">
    <property type="entry name" value="Na/solute_symporter"/>
</dbReference>
<dbReference type="OrthoDB" id="9814523at2"/>
<dbReference type="CDD" id="cd10328">
    <property type="entry name" value="SLC5sbd_YidK"/>
    <property type="match status" value="1"/>
</dbReference>
<dbReference type="GO" id="GO:0005886">
    <property type="term" value="C:plasma membrane"/>
    <property type="evidence" value="ECO:0007669"/>
    <property type="project" value="TreeGrafter"/>
</dbReference>
<dbReference type="AlphaFoldDB" id="A0A285N8A3"/>
<dbReference type="PANTHER" id="PTHR11819">
    <property type="entry name" value="SOLUTE CARRIER FAMILY 5"/>
    <property type="match status" value="1"/>
</dbReference>
<keyword evidence="5 7" id="KW-0472">Membrane</keyword>
<dbReference type="PROSITE" id="PS50283">
    <property type="entry name" value="NA_SOLUT_SYMP_3"/>
    <property type="match status" value="1"/>
</dbReference>
<feature type="transmembrane region" description="Helical" evidence="7">
    <location>
        <begin position="284"/>
        <end position="310"/>
    </location>
</feature>
<feature type="transmembrane region" description="Helical" evidence="7">
    <location>
        <begin position="462"/>
        <end position="480"/>
    </location>
</feature>
<feature type="transmembrane region" description="Helical" evidence="7">
    <location>
        <begin position="413"/>
        <end position="430"/>
    </location>
</feature>
<keyword evidence="4 7" id="KW-1133">Transmembrane helix</keyword>
<evidence type="ECO:0000256" key="5">
    <source>
        <dbReference type="ARBA" id="ARBA00023136"/>
    </source>
</evidence>
<keyword evidence="3 7" id="KW-0812">Transmembrane</keyword>
<feature type="transmembrane region" description="Helical" evidence="7">
    <location>
        <begin position="74"/>
        <end position="95"/>
    </location>
</feature>
<dbReference type="EMBL" id="OBEK01000001">
    <property type="protein sequence ID" value="SNZ05649.1"/>
    <property type="molecule type" value="Genomic_DNA"/>
</dbReference>
<dbReference type="GO" id="GO:0005412">
    <property type="term" value="F:D-glucose:sodium symporter activity"/>
    <property type="evidence" value="ECO:0007669"/>
    <property type="project" value="TreeGrafter"/>
</dbReference>
<dbReference type="PANTHER" id="PTHR11819:SF195">
    <property type="entry name" value="SODIUM_GLUCOSE COTRANSPORTER 4"/>
    <property type="match status" value="1"/>
</dbReference>
<comment type="similarity">
    <text evidence="2 6">Belongs to the sodium:solute symporter (SSF) (TC 2.A.21) family.</text>
</comment>
<feature type="transmembrane region" description="Helical" evidence="7">
    <location>
        <begin position="437"/>
        <end position="456"/>
    </location>
</feature>
<name>A0A285N8A3_9BACI</name>
<evidence type="ECO:0000313" key="9">
    <source>
        <dbReference type="Proteomes" id="UP000219356"/>
    </source>
</evidence>
<feature type="transmembrane region" description="Helical" evidence="7">
    <location>
        <begin position="330"/>
        <end position="363"/>
    </location>
</feature>
<dbReference type="NCBIfam" id="TIGR00813">
    <property type="entry name" value="sss"/>
    <property type="match status" value="1"/>
</dbReference>
<evidence type="ECO:0000313" key="8">
    <source>
        <dbReference type="EMBL" id="SNZ05649.1"/>
    </source>
</evidence>
<dbReference type="Gene3D" id="1.20.1730.10">
    <property type="entry name" value="Sodium/glucose cotransporter"/>
    <property type="match status" value="1"/>
</dbReference>
<evidence type="ECO:0000256" key="3">
    <source>
        <dbReference type="ARBA" id="ARBA00022692"/>
    </source>
</evidence>
<evidence type="ECO:0000256" key="6">
    <source>
        <dbReference type="RuleBase" id="RU362091"/>
    </source>
</evidence>
<organism evidence="8 9">
    <name type="scientific">Terribacillus aidingensis</name>
    <dbReference type="NCBI Taxonomy" id="586416"/>
    <lineage>
        <taxon>Bacteria</taxon>
        <taxon>Bacillati</taxon>
        <taxon>Bacillota</taxon>
        <taxon>Bacilli</taxon>
        <taxon>Bacillales</taxon>
        <taxon>Bacillaceae</taxon>
        <taxon>Terribacillus</taxon>
    </lineage>
</organism>
<evidence type="ECO:0000256" key="2">
    <source>
        <dbReference type="ARBA" id="ARBA00006434"/>
    </source>
</evidence>
<dbReference type="Proteomes" id="UP000219356">
    <property type="component" value="Unassembled WGS sequence"/>
</dbReference>
<dbReference type="RefSeq" id="WP_097039794.1">
    <property type="nucleotide sequence ID" value="NZ_OBEK01000001.1"/>
</dbReference>
<accession>A0A285N8A3</accession>
<evidence type="ECO:0000256" key="4">
    <source>
        <dbReference type="ARBA" id="ARBA00022989"/>
    </source>
</evidence>
<protein>
    <submittedName>
        <fullName evidence="8">Solute:Na+ symporter, SSS family</fullName>
    </submittedName>
</protein>
<keyword evidence="9" id="KW-1185">Reference proteome</keyword>
<feature type="transmembrane region" description="Helical" evidence="7">
    <location>
        <begin position="193"/>
        <end position="213"/>
    </location>
</feature>
<evidence type="ECO:0000256" key="1">
    <source>
        <dbReference type="ARBA" id="ARBA00004141"/>
    </source>
</evidence>
<proteinExistence type="inferred from homology"/>
<gene>
    <name evidence="8" type="ORF">SAMN05421503_1005</name>
</gene>
<dbReference type="NCBIfam" id="NF007790">
    <property type="entry name" value="PRK10484.1"/>
    <property type="match status" value="1"/>
</dbReference>
<feature type="transmembrane region" description="Helical" evidence="7">
    <location>
        <begin position="160"/>
        <end position="181"/>
    </location>
</feature>
<feature type="transmembrane region" description="Helical" evidence="7">
    <location>
        <begin position="6"/>
        <end position="22"/>
    </location>
</feature>
<feature type="transmembrane region" description="Helical" evidence="7">
    <location>
        <begin position="384"/>
        <end position="407"/>
    </location>
</feature>
<sequence length="531" mass="57921">MLYTFIVISFILVTVGIAYYSWRKTRGIDLATSDGYFLGGRSLTGVAIGSSMLLTNLSTEQLVGQNGQTFADNFTAMGWEVTSPLALFVLAFLFLPRYLRAGITTIPDFLEQRFDMRTRQFVSILFIIGYMTSFLPTVLYSGALVLDSIFNITGGLNISTFWAVAIIAGIIGLVSMGYIVFGGLRAITAADTLYGIALIISGIGIVLLGLWTLGDSSIIGGVDKLVNNHPEKLNAIDSSNDANVPWPTIFTGLLVNNLFYWAANQAIVQKSLGAKNLAEGQKGVLLTGFFKLFGVLYLLIPGTIAFHLYGDSLKTADDAYPTLIVDLLPTAITGVFAAILFGAILSSFNGALSSTMTLFTLDLYKPIFRKNATDSELVKAGRTFAIVVGVISIVIAPFIIMFPSGLYNYLQEMFGFINVPIVAAIFIGFFTKRVPAFAVKTAIVTHLILYGLSKLFFGEVHFLYVLAVLFPFSLLFMIVLGKMKPRNEPYVLGDAEVVDMTPWKYAKPFAIFITICMIGLYILFSPWGIAA</sequence>
<feature type="transmembrane region" description="Helical" evidence="7">
    <location>
        <begin position="244"/>
        <end position="263"/>
    </location>
</feature>
<dbReference type="Pfam" id="PF00474">
    <property type="entry name" value="SSF"/>
    <property type="match status" value="1"/>
</dbReference>
<feature type="transmembrane region" description="Helical" evidence="7">
    <location>
        <begin position="34"/>
        <end position="54"/>
    </location>
</feature>
<dbReference type="InterPro" id="IPR038377">
    <property type="entry name" value="Na/Glc_symporter_sf"/>
</dbReference>
<comment type="subcellular location">
    <subcellularLocation>
        <location evidence="1">Membrane</location>
        <topology evidence="1">Multi-pass membrane protein</topology>
    </subcellularLocation>
</comment>
<reference evidence="9" key="1">
    <citation type="submission" date="2017-09" db="EMBL/GenBank/DDBJ databases">
        <authorList>
            <person name="Varghese N."/>
            <person name="Submissions S."/>
        </authorList>
    </citation>
    <scope>NUCLEOTIDE SEQUENCE [LARGE SCALE GENOMIC DNA]</scope>
    <source>
        <strain evidence="9">CGMCC 1.8913</strain>
    </source>
</reference>